<dbReference type="InterPro" id="IPR011008">
    <property type="entry name" value="Dimeric_a/b-barrel"/>
</dbReference>
<dbReference type="RefSeq" id="WP_072794159.1">
    <property type="nucleotide sequence ID" value="NZ_FQWM01000009.1"/>
</dbReference>
<keyword evidence="1" id="KW-0732">Signal</keyword>
<dbReference type="Proteomes" id="UP000184211">
    <property type="component" value="Unassembled WGS sequence"/>
</dbReference>
<sequence>MNFIIKVVAVAAAISVATVTASFATDPQDPTKADWLTFIDIHQVTSKQEALEYAEFVRPIAEKYGVDLMQIYDVVSVEAGDVEGDWVYLFRSPDPQTFGALLNDPEYAANIPNRDRIHDMEWVKRFLLKPVFLSEE</sequence>
<accession>A0A1M5W016</accession>
<name>A0A1M5W016_9RHOB</name>
<dbReference type="SUPFAM" id="SSF54909">
    <property type="entry name" value="Dimeric alpha+beta barrel"/>
    <property type="match status" value="1"/>
</dbReference>
<proteinExistence type="predicted"/>
<dbReference type="AlphaFoldDB" id="A0A1M5W016"/>
<protein>
    <recommendedName>
        <fullName evidence="2">DUF1330 domain-containing protein</fullName>
    </recommendedName>
</protein>
<dbReference type="InterPro" id="IPR010753">
    <property type="entry name" value="DUF1330"/>
</dbReference>
<reference evidence="4" key="1">
    <citation type="submission" date="2016-11" db="EMBL/GenBank/DDBJ databases">
        <authorList>
            <person name="Varghese N."/>
            <person name="Submissions S."/>
        </authorList>
    </citation>
    <scope>NUCLEOTIDE SEQUENCE [LARGE SCALE GENOMIC DNA]</scope>
    <source>
        <strain evidence="4">DSM 28223</strain>
    </source>
</reference>
<dbReference type="EMBL" id="FQWM01000009">
    <property type="protein sequence ID" value="SHH80807.1"/>
    <property type="molecule type" value="Genomic_DNA"/>
</dbReference>
<keyword evidence="4" id="KW-1185">Reference proteome</keyword>
<organism evidence="3 4">
    <name type="scientific">Cognatishimia maritima</name>
    <dbReference type="NCBI Taxonomy" id="870908"/>
    <lineage>
        <taxon>Bacteria</taxon>
        <taxon>Pseudomonadati</taxon>
        <taxon>Pseudomonadota</taxon>
        <taxon>Alphaproteobacteria</taxon>
        <taxon>Rhodobacterales</taxon>
        <taxon>Paracoccaceae</taxon>
        <taxon>Cognatishimia</taxon>
    </lineage>
</organism>
<dbReference type="Pfam" id="PF07045">
    <property type="entry name" value="DUF1330"/>
    <property type="match status" value="1"/>
</dbReference>
<evidence type="ECO:0000313" key="4">
    <source>
        <dbReference type="Proteomes" id="UP000184211"/>
    </source>
</evidence>
<gene>
    <name evidence="3" type="ORF">SAMN04488044_3336</name>
</gene>
<feature type="domain" description="DUF1330" evidence="2">
    <location>
        <begin position="43"/>
        <end position="122"/>
    </location>
</feature>
<evidence type="ECO:0000256" key="1">
    <source>
        <dbReference type="SAM" id="SignalP"/>
    </source>
</evidence>
<feature type="signal peptide" evidence="1">
    <location>
        <begin position="1"/>
        <end position="24"/>
    </location>
</feature>
<dbReference type="STRING" id="870908.SAMN04488044_3336"/>
<dbReference type="OrthoDB" id="8909581at2"/>
<evidence type="ECO:0000313" key="3">
    <source>
        <dbReference type="EMBL" id="SHH80807.1"/>
    </source>
</evidence>
<feature type="chain" id="PRO_5013336652" description="DUF1330 domain-containing protein" evidence="1">
    <location>
        <begin position="25"/>
        <end position="136"/>
    </location>
</feature>
<dbReference type="Gene3D" id="3.30.70.100">
    <property type="match status" value="1"/>
</dbReference>
<evidence type="ECO:0000259" key="2">
    <source>
        <dbReference type="Pfam" id="PF07045"/>
    </source>
</evidence>